<reference evidence="2 3" key="1">
    <citation type="submission" date="2016-11" db="EMBL/GenBank/DDBJ databases">
        <title>Paenibacillus species isolates.</title>
        <authorList>
            <person name="Beno S.M."/>
        </authorList>
    </citation>
    <scope>NUCLEOTIDE SEQUENCE [LARGE SCALE GENOMIC DNA]</scope>
    <source>
        <strain evidence="2 3">FSL R5-0378</strain>
    </source>
</reference>
<evidence type="ECO:0000313" key="2">
    <source>
        <dbReference type="EMBL" id="OMF52769.1"/>
    </source>
</evidence>
<dbReference type="AlphaFoldDB" id="A0A1R1ELX0"/>
<accession>A0A1R1ELX0</accession>
<feature type="transmembrane region" description="Helical" evidence="1">
    <location>
        <begin position="34"/>
        <end position="53"/>
    </location>
</feature>
<dbReference type="Proteomes" id="UP000187172">
    <property type="component" value="Unassembled WGS sequence"/>
</dbReference>
<name>A0A1R1ELX0_9BACL</name>
<keyword evidence="1" id="KW-1133">Transmembrane helix</keyword>
<gene>
    <name evidence="2" type="ORF">BK138_22130</name>
</gene>
<keyword evidence="1" id="KW-0812">Transmembrane</keyword>
<keyword evidence="3" id="KW-1185">Reference proteome</keyword>
<keyword evidence="1" id="KW-0472">Membrane</keyword>
<evidence type="ECO:0000313" key="3">
    <source>
        <dbReference type="Proteomes" id="UP000187172"/>
    </source>
</evidence>
<comment type="caution">
    <text evidence="2">The sequence shown here is derived from an EMBL/GenBank/DDBJ whole genome shotgun (WGS) entry which is preliminary data.</text>
</comment>
<sequence>MHETKAAIAGTPAVMPRKKTHKSLWKRIILNWELYLFIAPAFFYFLIFCYGPMYGIQIAFKNFIPTKG</sequence>
<proteinExistence type="predicted"/>
<dbReference type="STRING" id="297318.BK138_22130"/>
<dbReference type="EMBL" id="MRTP01000006">
    <property type="protein sequence ID" value="OMF52769.1"/>
    <property type="molecule type" value="Genomic_DNA"/>
</dbReference>
<feature type="non-terminal residue" evidence="2">
    <location>
        <position position="68"/>
    </location>
</feature>
<protein>
    <submittedName>
        <fullName evidence="2">Sugar ABC transporter permease</fullName>
    </submittedName>
</protein>
<organism evidence="2 3">
    <name type="scientific">Paenibacillus rhizosphaerae</name>
    <dbReference type="NCBI Taxonomy" id="297318"/>
    <lineage>
        <taxon>Bacteria</taxon>
        <taxon>Bacillati</taxon>
        <taxon>Bacillota</taxon>
        <taxon>Bacilli</taxon>
        <taxon>Bacillales</taxon>
        <taxon>Paenibacillaceae</taxon>
        <taxon>Paenibacillus</taxon>
    </lineage>
</organism>
<evidence type="ECO:0000256" key="1">
    <source>
        <dbReference type="SAM" id="Phobius"/>
    </source>
</evidence>